<evidence type="ECO:0000259" key="7">
    <source>
        <dbReference type="Pfam" id="PF07980"/>
    </source>
</evidence>
<dbReference type="Proteomes" id="UP000541583">
    <property type="component" value="Unassembled WGS sequence"/>
</dbReference>
<feature type="signal peptide" evidence="6">
    <location>
        <begin position="1"/>
        <end position="20"/>
    </location>
</feature>
<evidence type="ECO:0000256" key="5">
    <source>
        <dbReference type="ARBA" id="ARBA00023237"/>
    </source>
</evidence>
<comment type="caution">
    <text evidence="9">The sequence shown here is derived from an EMBL/GenBank/DDBJ whole genome shotgun (WGS) entry which is preliminary data.</text>
</comment>
<dbReference type="Gene3D" id="1.25.40.390">
    <property type="match status" value="1"/>
</dbReference>
<comment type="similarity">
    <text evidence="2">Belongs to the SusD family.</text>
</comment>
<dbReference type="RefSeq" id="WP_076373609.1">
    <property type="nucleotide sequence ID" value="NZ_FTMG01000005.1"/>
</dbReference>
<organism evidence="9 10">
    <name type="scientific">Mucilaginibacter lappiensis</name>
    <dbReference type="NCBI Taxonomy" id="354630"/>
    <lineage>
        <taxon>Bacteria</taxon>
        <taxon>Pseudomonadati</taxon>
        <taxon>Bacteroidota</taxon>
        <taxon>Sphingobacteriia</taxon>
        <taxon>Sphingobacteriales</taxon>
        <taxon>Sphingobacteriaceae</taxon>
        <taxon>Mucilaginibacter</taxon>
    </lineage>
</organism>
<reference evidence="9 10" key="1">
    <citation type="submission" date="2020-08" db="EMBL/GenBank/DDBJ databases">
        <title>Genomic Encyclopedia of Type Strains, Phase IV (KMG-V): Genome sequencing to study the core and pangenomes of soil and plant-associated prokaryotes.</title>
        <authorList>
            <person name="Whitman W."/>
        </authorList>
    </citation>
    <scope>NUCLEOTIDE SEQUENCE [LARGE SCALE GENOMIC DNA]</scope>
    <source>
        <strain evidence="9 10">ANJLi2</strain>
    </source>
</reference>
<dbReference type="InterPro" id="IPR033985">
    <property type="entry name" value="SusD-like_N"/>
</dbReference>
<evidence type="ECO:0000259" key="8">
    <source>
        <dbReference type="Pfam" id="PF14322"/>
    </source>
</evidence>
<accession>A0ABR6PJ97</accession>
<dbReference type="InterPro" id="IPR011990">
    <property type="entry name" value="TPR-like_helical_dom_sf"/>
</dbReference>
<evidence type="ECO:0000256" key="1">
    <source>
        <dbReference type="ARBA" id="ARBA00004442"/>
    </source>
</evidence>
<keyword evidence="4" id="KW-0472">Membrane</keyword>
<feature type="domain" description="SusD-like N-terminal" evidence="8">
    <location>
        <begin position="95"/>
        <end position="237"/>
    </location>
</feature>
<evidence type="ECO:0000313" key="10">
    <source>
        <dbReference type="Proteomes" id="UP000541583"/>
    </source>
</evidence>
<evidence type="ECO:0000256" key="3">
    <source>
        <dbReference type="ARBA" id="ARBA00022729"/>
    </source>
</evidence>
<dbReference type="CDD" id="cd08977">
    <property type="entry name" value="SusD"/>
    <property type="match status" value="1"/>
</dbReference>
<comment type="subcellular location">
    <subcellularLocation>
        <location evidence="1">Cell outer membrane</location>
    </subcellularLocation>
</comment>
<proteinExistence type="inferred from homology"/>
<dbReference type="Pfam" id="PF07980">
    <property type="entry name" value="SusD_RagB"/>
    <property type="match status" value="1"/>
</dbReference>
<keyword evidence="3 6" id="KW-0732">Signal</keyword>
<dbReference type="EMBL" id="JACHCB010000005">
    <property type="protein sequence ID" value="MBB6109848.1"/>
    <property type="molecule type" value="Genomic_DNA"/>
</dbReference>
<sequence length="509" mass="57199">MKKYSILLMVMMVFVQFSCNKNLDPKVYSSLTTTNAFRTKSDAIAAVNAVYARLKGPSVGDNFDYWTVRHFALTDLTTDVGHCTYGGDPGQLSLVQWNSANGLIAEDWRQIYKLIANANSAIYNISQMTVLTDAQKKQFLAEAKFLRALAYMDLIDAWGPVVLLTEKDVEKQQTNPNYTAPIPVTSVDQIDALLISDLTDAGNTLPVDYTKSDIYTTNDVGRATKGSALTLLAKLYLREKQWQKVVDLTKQVMDMNVYQLYPTYSGLFAEANKWCSENIFSVLSDANVNGTELLNHFGPLQHPVLTDRWQYYAVTWDFYNSYGDEDDRKKMFFPSYLGVDKLVHQQAPSIGATPPKGAFYMPDVATMKYADPNGANTYYDGHSVDILRYADVLLSRAEAINQLSGPTAEAISLINQVKARSHAKLLVAGSYTQASLNDALLQERGWELYYEGKRRADLIRFGKYADVVNAYLKRTGQTPTVQMPRDQYFPYPLNQVTINPNLNNSGRQQ</sequence>
<evidence type="ECO:0000256" key="4">
    <source>
        <dbReference type="ARBA" id="ARBA00023136"/>
    </source>
</evidence>
<name>A0ABR6PJ97_9SPHI</name>
<keyword evidence="10" id="KW-1185">Reference proteome</keyword>
<evidence type="ECO:0008006" key="11">
    <source>
        <dbReference type="Google" id="ProtNLM"/>
    </source>
</evidence>
<evidence type="ECO:0000313" key="9">
    <source>
        <dbReference type="EMBL" id="MBB6109848.1"/>
    </source>
</evidence>
<evidence type="ECO:0000256" key="6">
    <source>
        <dbReference type="SAM" id="SignalP"/>
    </source>
</evidence>
<dbReference type="InterPro" id="IPR012944">
    <property type="entry name" value="SusD_RagB_dom"/>
</dbReference>
<feature type="domain" description="RagB/SusD" evidence="7">
    <location>
        <begin position="309"/>
        <end position="503"/>
    </location>
</feature>
<dbReference type="SUPFAM" id="SSF48452">
    <property type="entry name" value="TPR-like"/>
    <property type="match status" value="1"/>
</dbReference>
<feature type="chain" id="PRO_5046817708" description="Starch-binding associating with outer membrane" evidence="6">
    <location>
        <begin position="21"/>
        <end position="509"/>
    </location>
</feature>
<protein>
    <recommendedName>
        <fullName evidence="11">Starch-binding associating with outer membrane</fullName>
    </recommendedName>
</protein>
<dbReference type="Pfam" id="PF14322">
    <property type="entry name" value="SusD-like_3"/>
    <property type="match status" value="1"/>
</dbReference>
<gene>
    <name evidence="9" type="ORF">HDF23_002597</name>
</gene>
<evidence type="ECO:0000256" key="2">
    <source>
        <dbReference type="ARBA" id="ARBA00006275"/>
    </source>
</evidence>
<keyword evidence="5" id="KW-0998">Cell outer membrane</keyword>